<reference evidence="4" key="1">
    <citation type="submission" date="2016-10" db="EMBL/GenBank/DDBJ databases">
        <authorList>
            <person name="Varghese N."/>
            <person name="Submissions S."/>
        </authorList>
    </citation>
    <scope>NUCLEOTIDE SEQUENCE [LARGE SCALE GENOMIC DNA]</scope>
    <source>
        <strain evidence="4">CGMCC 1.12041</strain>
    </source>
</reference>
<proteinExistence type="predicted"/>
<dbReference type="GO" id="GO:0016020">
    <property type="term" value="C:membrane"/>
    <property type="evidence" value="ECO:0007669"/>
    <property type="project" value="InterPro"/>
</dbReference>
<dbReference type="AlphaFoldDB" id="A0A1I1FHK5"/>
<accession>A0A1I1FHK5</accession>
<dbReference type="InterPro" id="IPR033900">
    <property type="entry name" value="Gram_neg_porin_domain"/>
</dbReference>
<feature type="domain" description="Porin" evidence="2">
    <location>
        <begin position="11"/>
        <end position="309"/>
    </location>
</feature>
<dbReference type="RefSeq" id="WP_091871284.1">
    <property type="nucleotide sequence ID" value="NZ_FOLD01000003.1"/>
</dbReference>
<keyword evidence="4" id="KW-1185">Reference proteome</keyword>
<dbReference type="EMBL" id="FOLD01000003">
    <property type="protein sequence ID" value="SFB98761.1"/>
    <property type="molecule type" value="Genomic_DNA"/>
</dbReference>
<feature type="chain" id="PRO_5011469489" evidence="1">
    <location>
        <begin position="24"/>
        <end position="420"/>
    </location>
</feature>
<sequence length="420" mass="44405">MITKKRVIATLLALPLAATTAHAQDSAGFPAVKISGFGTGALTWADTDKAEFARPNQASGSSNNIRTGVDSNLGLQADMPVNSWLSLTAQGLVRKDAEDSYGAELSWAFAKARISDELSVRVGRVGLPVFMISDYRNVGYANHMLRPPAEVYSQVPFNSIDGADITWQHAFGDTSVTTQLAYGNVKSPVSGGIHIKGKGIAALNVSAEHGPFTVRAGHATAKVSIDDSVSLNTLLGGLRTAGAGYRFAQLAPLAAEIEVSEKRATFSSLGLAMDWNDIVVQTEFAKRKTKAYINDTSAWYVMGGYRIGKFMPYVSHSRLKIDGTVANTVPAACPAGYPAACTPTLQALGAGVRRLSNTGVGQGEQSTNTIGVRWDFASSVALKAQVDRVKPKNGTGLFTNPQPGFNDTVTVGAVALDFVF</sequence>
<dbReference type="SUPFAM" id="SSF56935">
    <property type="entry name" value="Porins"/>
    <property type="match status" value="1"/>
</dbReference>
<keyword evidence="1" id="KW-0732">Signal</keyword>
<dbReference type="InterPro" id="IPR023614">
    <property type="entry name" value="Porin_dom_sf"/>
</dbReference>
<evidence type="ECO:0000256" key="1">
    <source>
        <dbReference type="SAM" id="SignalP"/>
    </source>
</evidence>
<protein>
    <submittedName>
        <fullName evidence="3">Porin</fullName>
    </submittedName>
</protein>
<dbReference type="Gene3D" id="2.40.160.10">
    <property type="entry name" value="Porin"/>
    <property type="match status" value="1"/>
</dbReference>
<evidence type="ECO:0000259" key="2">
    <source>
        <dbReference type="Pfam" id="PF13609"/>
    </source>
</evidence>
<dbReference type="Proteomes" id="UP000198639">
    <property type="component" value="Unassembled WGS sequence"/>
</dbReference>
<evidence type="ECO:0000313" key="3">
    <source>
        <dbReference type="EMBL" id="SFB98761.1"/>
    </source>
</evidence>
<dbReference type="OrthoDB" id="197869at2"/>
<gene>
    <name evidence="3" type="ORF">SAMN05216204_1038</name>
</gene>
<name>A0A1I1FHK5_9BURK</name>
<organism evidence="3 4">
    <name type="scientific">Massilia yuzhufengensis</name>
    <dbReference type="NCBI Taxonomy" id="1164594"/>
    <lineage>
        <taxon>Bacteria</taxon>
        <taxon>Pseudomonadati</taxon>
        <taxon>Pseudomonadota</taxon>
        <taxon>Betaproteobacteria</taxon>
        <taxon>Burkholderiales</taxon>
        <taxon>Oxalobacteraceae</taxon>
        <taxon>Telluria group</taxon>
        <taxon>Massilia</taxon>
    </lineage>
</organism>
<evidence type="ECO:0000313" key="4">
    <source>
        <dbReference type="Proteomes" id="UP000198639"/>
    </source>
</evidence>
<dbReference type="GO" id="GO:0015288">
    <property type="term" value="F:porin activity"/>
    <property type="evidence" value="ECO:0007669"/>
    <property type="project" value="InterPro"/>
</dbReference>
<dbReference type="Pfam" id="PF13609">
    <property type="entry name" value="Porin_4"/>
    <property type="match status" value="1"/>
</dbReference>
<dbReference type="STRING" id="1164594.SAMN05216204_1038"/>
<feature type="signal peptide" evidence="1">
    <location>
        <begin position="1"/>
        <end position="23"/>
    </location>
</feature>